<name>B6K0I2_SCHJY</name>
<dbReference type="Proteomes" id="UP000001744">
    <property type="component" value="Unassembled WGS sequence"/>
</dbReference>
<dbReference type="PROSITE" id="PS50294">
    <property type="entry name" value="WD_REPEATS_REGION"/>
    <property type="match status" value="1"/>
</dbReference>
<dbReference type="InterPro" id="IPR006594">
    <property type="entry name" value="LisH"/>
</dbReference>
<dbReference type="PANTHER" id="PTHR19849:SF0">
    <property type="entry name" value="PHOSPHOLIPASE A-2-ACTIVATING PROTEIN"/>
    <property type="match status" value="1"/>
</dbReference>
<dbReference type="eggNOG" id="ENOG502S696">
    <property type="taxonomic scope" value="Eukaryota"/>
</dbReference>
<evidence type="ECO:0000313" key="5">
    <source>
        <dbReference type="EMBL" id="EEB07453.2"/>
    </source>
</evidence>
<keyword evidence="1" id="KW-0963">Cytoplasm</keyword>
<dbReference type="JaponicusDB" id="SJAG_02538"/>
<dbReference type="PROSITE" id="PS50896">
    <property type="entry name" value="LISH"/>
    <property type="match status" value="1"/>
</dbReference>
<gene>
    <name evidence="5" type="ORF">SJAG_02538</name>
</gene>
<dbReference type="PROSITE" id="PS50082">
    <property type="entry name" value="WD_REPEATS_2"/>
    <property type="match status" value="1"/>
</dbReference>
<dbReference type="OMA" id="MKVIIVR"/>
<dbReference type="HOGENOM" id="CLU_048446_0_0_1"/>
<dbReference type="SMART" id="SM00320">
    <property type="entry name" value="WD40"/>
    <property type="match status" value="3"/>
</dbReference>
<keyword evidence="6" id="KW-1185">Reference proteome</keyword>
<protein>
    <recommendedName>
        <fullName evidence="7">WD repeat protein</fullName>
    </recommendedName>
</protein>
<evidence type="ECO:0008006" key="7">
    <source>
        <dbReference type="Google" id="ProtNLM"/>
    </source>
</evidence>
<evidence type="ECO:0000313" key="6">
    <source>
        <dbReference type="Proteomes" id="UP000001744"/>
    </source>
</evidence>
<dbReference type="InterPro" id="IPR001680">
    <property type="entry name" value="WD40_rpt"/>
</dbReference>
<dbReference type="GO" id="GO:0005737">
    <property type="term" value="C:cytoplasm"/>
    <property type="evidence" value="ECO:0007669"/>
    <property type="project" value="UniProtKB-ARBA"/>
</dbReference>
<keyword evidence="2 4" id="KW-0853">WD repeat</keyword>
<accession>B6K0I2</accession>
<dbReference type="InterPro" id="IPR036322">
    <property type="entry name" value="WD40_repeat_dom_sf"/>
</dbReference>
<sequence>MPSSPVKTIELVAEWLSSQGYNDTLKELTNESGFPFEPKNEINHQDKISLEKLVHEHNMRELAVSMQKLNNEITSFDEWSKVEPEMQLLIQLPDSEKVTALRYAGKAHAFKNPVLLIATQERNIRVFDVVHGLILHCFQKLPSIVLNICPVDEDTFVTTNMDGKVYVFHYSTDEYEVLEKKHLRFATNVRVWKNKFLVTTGFDGNVFLYQKLTEDNDTRLTQQPFQFVKSISLPNRIDCIEFLEQRDSELPFLLVNTHDSPFVETYSVPELVCVRQTNLNINEDLYVSFNIMDAHICPTKPQILGLVTDNEPYGRFLAVSNETYKTIADHWTNSPQTKFSQPRFVWRSDATGVWMNGDDTVIRGVESKSGREMCVIEGHTAPVRCLETVIIKGREHLISGAQDSTVRIWRLTA</sequence>
<feature type="repeat" description="WD" evidence="4">
    <location>
        <begin position="376"/>
        <end position="413"/>
    </location>
</feature>
<proteinExistence type="predicted"/>
<dbReference type="SUPFAM" id="SSF50978">
    <property type="entry name" value="WD40 repeat-like"/>
    <property type="match status" value="1"/>
</dbReference>
<evidence type="ECO:0000256" key="1">
    <source>
        <dbReference type="ARBA" id="ARBA00022490"/>
    </source>
</evidence>
<dbReference type="InterPro" id="IPR015943">
    <property type="entry name" value="WD40/YVTN_repeat-like_dom_sf"/>
</dbReference>
<dbReference type="OrthoDB" id="1932312at2759"/>
<evidence type="ECO:0000256" key="3">
    <source>
        <dbReference type="ARBA" id="ARBA00022737"/>
    </source>
</evidence>
<dbReference type="GeneID" id="7051166"/>
<dbReference type="Gene3D" id="2.130.10.10">
    <property type="entry name" value="YVTN repeat-like/Quinoprotein amine dehydrogenase"/>
    <property type="match status" value="2"/>
</dbReference>
<dbReference type="PANTHER" id="PTHR19849">
    <property type="entry name" value="PHOSPHOLIPASE A-2-ACTIVATING PROTEIN"/>
    <property type="match status" value="1"/>
</dbReference>
<evidence type="ECO:0000256" key="4">
    <source>
        <dbReference type="PROSITE-ProRule" id="PRU00221"/>
    </source>
</evidence>
<dbReference type="Pfam" id="PF00400">
    <property type="entry name" value="WD40"/>
    <property type="match status" value="1"/>
</dbReference>
<organism evidence="5 6">
    <name type="scientific">Schizosaccharomyces japonicus (strain yFS275 / FY16936)</name>
    <name type="common">Fission yeast</name>
    <dbReference type="NCBI Taxonomy" id="402676"/>
    <lineage>
        <taxon>Eukaryota</taxon>
        <taxon>Fungi</taxon>
        <taxon>Dikarya</taxon>
        <taxon>Ascomycota</taxon>
        <taxon>Taphrinomycotina</taxon>
        <taxon>Schizosaccharomycetes</taxon>
        <taxon>Schizosaccharomycetales</taxon>
        <taxon>Schizosaccharomycetaceae</taxon>
        <taxon>Schizosaccharomyces</taxon>
    </lineage>
</organism>
<dbReference type="VEuPathDB" id="FungiDB:SJAG_02538"/>
<dbReference type="AlphaFoldDB" id="B6K0I2"/>
<dbReference type="RefSeq" id="XP_002173746.2">
    <property type="nucleotide sequence ID" value="XM_002173710.2"/>
</dbReference>
<keyword evidence="3" id="KW-0677">Repeat</keyword>
<dbReference type="EMBL" id="KE651166">
    <property type="protein sequence ID" value="EEB07453.2"/>
    <property type="molecule type" value="Genomic_DNA"/>
</dbReference>
<evidence type="ECO:0000256" key="2">
    <source>
        <dbReference type="ARBA" id="ARBA00022574"/>
    </source>
</evidence>
<dbReference type="STRING" id="402676.B6K0I2"/>
<reference evidence="5 6" key="1">
    <citation type="journal article" date="2011" name="Science">
        <title>Comparative functional genomics of the fission yeasts.</title>
        <authorList>
            <person name="Rhind N."/>
            <person name="Chen Z."/>
            <person name="Yassour M."/>
            <person name="Thompson D.A."/>
            <person name="Haas B.J."/>
            <person name="Habib N."/>
            <person name="Wapinski I."/>
            <person name="Roy S."/>
            <person name="Lin M.F."/>
            <person name="Heiman D.I."/>
            <person name="Young S.K."/>
            <person name="Furuya K."/>
            <person name="Guo Y."/>
            <person name="Pidoux A."/>
            <person name="Chen H.M."/>
            <person name="Robbertse B."/>
            <person name="Goldberg J.M."/>
            <person name="Aoki K."/>
            <person name="Bayne E.H."/>
            <person name="Berlin A.M."/>
            <person name="Desjardins C.A."/>
            <person name="Dobbs E."/>
            <person name="Dukaj L."/>
            <person name="Fan L."/>
            <person name="FitzGerald M.G."/>
            <person name="French C."/>
            <person name="Gujja S."/>
            <person name="Hansen K."/>
            <person name="Keifenheim D."/>
            <person name="Levin J.Z."/>
            <person name="Mosher R.A."/>
            <person name="Mueller C.A."/>
            <person name="Pfiffner J."/>
            <person name="Priest M."/>
            <person name="Russ C."/>
            <person name="Smialowska A."/>
            <person name="Swoboda P."/>
            <person name="Sykes S.M."/>
            <person name="Vaughn M."/>
            <person name="Vengrova S."/>
            <person name="Yoder R."/>
            <person name="Zeng Q."/>
            <person name="Allshire R."/>
            <person name="Baulcombe D."/>
            <person name="Birren B.W."/>
            <person name="Brown W."/>
            <person name="Ekwall K."/>
            <person name="Kellis M."/>
            <person name="Leatherwood J."/>
            <person name="Levin H."/>
            <person name="Margalit H."/>
            <person name="Martienssen R."/>
            <person name="Nieduszynski C.A."/>
            <person name="Spatafora J.W."/>
            <person name="Friedman N."/>
            <person name="Dalgaard J.Z."/>
            <person name="Baumann P."/>
            <person name="Niki H."/>
            <person name="Regev A."/>
            <person name="Nusbaum C."/>
        </authorList>
    </citation>
    <scope>NUCLEOTIDE SEQUENCE [LARGE SCALE GENOMIC DNA]</scope>
    <source>
        <strain evidence="6">yFS275 / FY16936</strain>
    </source>
</reference>